<dbReference type="HOGENOM" id="CLU_3091206_0_0_1"/>
<name>D7TF31_VITVI</name>
<reference evidence="3" key="1">
    <citation type="journal article" date="2007" name="Nature">
        <title>The grapevine genome sequence suggests ancestral hexaploidization in major angiosperm phyla.</title>
        <authorList>
            <consortium name="The French-Italian Public Consortium for Grapevine Genome Characterization."/>
            <person name="Jaillon O."/>
            <person name="Aury J.-M."/>
            <person name="Noel B."/>
            <person name="Policriti A."/>
            <person name="Clepet C."/>
            <person name="Casagrande A."/>
            <person name="Choisne N."/>
            <person name="Aubourg S."/>
            <person name="Vitulo N."/>
            <person name="Jubin C."/>
            <person name="Vezzi A."/>
            <person name="Legeai F."/>
            <person name="Hugueney P."/>
            <person name="Dasilva C."/>
            <person name="Horner D."/>
            <person name="Mica E."/>
            <person name="Jublot D."/>
            <person name="Poulain J."/>
            <person name="Bruyere C."/>
            <person name="Billault A."/>
            <person name="Segurens B."/>
            <person name="Gouyvenoux M."/>
            <person name="Ugarte E."/>
            <person name="Cattonaro F."/>
            <person name="Anthouard V."/>
            <person name="Vico V."/>
            <person name="Del Fabbro C."/>
            <person name="Alaux M."/>
            <person name="Di Gaspero G."/>
            <person name="Dumas V."/>
            <person name="Felice N."/>
            <person name="Paillard S."/>
            <person name="Juman I."/>
            <person name="Moroldo M."/>
            <person name="Scalabrin S."/>
            <person name="Canaguier A."/>
            <person name="Le Clainche I."/>
            <person name="Malacrida G."/>
            <person name="Durand E."/>
            <person name="Pesole G."/>
            <person name="Laucou V."/>
            <person name="Chatelet P."/>
            <person name="Merdinoglu D."/>
            <person name="Delledonne M."/>
            <person name="Pezzotti M."/>
            <person name="Lecharny A."/>
            <person name="Scarpelli C."/>
            <person name="Artiguenave F."/>
            <person name="Pe M.E."/>
            <person name="Valle G."/>
            <person name="Morgante M."/>
            <person name="Caboche M."/>
            <person name="Adam-Blondon A.-F."/>
            <person name="Weissenbach J."/>
            <person name="Quetier F."/>
            <person name="Wincker P."/>
        </authorList>
    </citation>
    <scope>NUCLEOTIDE SEQUENCE [LARGE SCALE GENOMIC DNA]</scope>
    <source>
        <strain evidence="3">cv. Pinot noir / PN40024</strain>
    </source>
</reference>
<gene>
    <name evidence="2" type="ordered locus">VIT_13s0047g00150</name>
</gene>
<dbReference type="EMBL" id="FN595767">
    <property type="protein sequence ID" value="CBI29162.3"/>
    <property type="molecule type" value="Genomic_DNA"/>
</dbReference>
<proteinExistence type="predicted"/>
<dbReference type="GO" id="GO:0006325">
    <property type="term" value="P:chromatin organization"/>
    <property type="evidence" value="ECO:0007669"/>
    <property type="project" value="InterPro"/>
</dbReference>
<dbReference type="Pfam" id="PF10394">
    <property type="entry name" value="Hat1_N"/>
    <property type="match status" value="1"/>
</dbReference>
<evidence type="ECO:0000259" key="1">
    <source>
        <dbReference type="Pfam" id="PF10394"/>
    </source>
</evidence>
<dbReference type="OrthoDB" id="1712981at2759"/>
<accession>D7TF31</accession>
<dbReference type="PaxDb" id="29760-VIT_13s0047g00150.t01"/>
<dbReference type="InterPro" id="IPR019467">
    <property type="entry name" value="Hat1_N"/>
</dbReference>
<dbReference type="STRING" id="29760.D7TF31"/>
<dbReference type="InParanoid" id="D7TF31"/>
<sequence length="52" mass="5925">MVYYLFVGIVVSRKDEVGASNSFCINPVDLNSFFEEDGKIYGYQGLKVIYVH</sequence>
<dbReference type="Proteomes" id="UP000009183">
    <property type="component" value="Chromosome 13"/>
</dbReference>
<evidence type="ECO:0000313" key="2">
    <source>
        <dbReference type="EMBL" id="CBI29162.3"/>
    </source>
</evidence>
<feature type="domain" description="Histone acetyl transferase HAT1 N-terminal" evidence="1">
    <location>
        <begin position="11"/>
        <end position="48"/>
    </location>
</feature>
<dbReference type="AlphaFoldDB" id="D7TF31"/>
<protein>
    <recommendedName>
        <fullName evidence="1">Histone acetyl transferase HAT1 N-terminal domain-containing protein</fullName>
    </recommendedName>
</protein>
<evidence type="ECO:0000313" key="3">
    <source>
        <dbReference type="Proteomes" id="UP000009183"/>
    </source>
</evidence>
<keyword evidence="3" id="KW-1185">Reference proteome</keyword>
<organism evidence="2 3">
    <name type="scientific">Vitis vinifera</name>
    <name type="common">Grape</name>
    <dbReference type="NCBI Taxonomy" id="29760"/>
    <lineage>
        <taxon>Eukaryota</taxon>
        <taxon>Viridiplantae</taxon>
        <taxon>Streptophyta</taxon>
        <taxon>Embryophyta</taxon>
        <taxon>Tracheophyta</taxon>
        <taxon>Spermatophyta</taxon>
        <taxon>Magnoliopsida</taxon>
        <taxon>eudicotyledons</taxon>
        <taxon>Gunneridae</taxon>
        <taxon>Pentapetalae</taxon>
        <taxon>rosids</taxon>
        <taxon>Vitales</taxon>
        <taxon>Vitaceae</taxon>
        <taxon>Viteae</taxon>
        <taxon>Vitis</taxon>
    </lineage>
</organism>